<dbReference type="Proteomes" id="UP000266673">
    <property type="component" value="Unassembled WGS sequence"/>
</dbReference>
<evidence type="ECO:0000313" key="1">
    <source>
        <dbReference type="EMBL" id="RIB07251.1"/>
    </source>
</evidence>
<dbReference type="EMBL" id="QKWP01001688">
    <property type="protein sequence ID" value="RIB07251.1"/>
    <property type="molecule type" value="Genomic_DNA"/>
</dbReference>
<gene>
    <name evidence="1" type="ORF">C2G38_2214996</name>
</gene>
<comment type="caution">
    <text evidence="1">The sequence shown here is derived from an EMBL/GenBank/DDBJ whole genome shotgun (WGS) entry which is preliminary data.</text>
</comment>
<sequence>MTEPFSLIINEAHTTVIASWVDRKDNAYPIINNPYEFKFLLGGTRDGRVKYPECAIICWNVCGPYFGFELAMKNN</sequence>
<name>A0A397UC94_9GLOM</name>
<evidence type="ECO:0000313" key="2">
    <source>
        <dbReference type="Proteomes" id="UP000266673"/>
    </source>
</evidence>
<organism evidence="1 2">
    <name type="scientific">Gigaspora rosea</name>
    <dbReference type="NCBI Taxonomy" id="44941"/>
    <lineage>
        <taxon>Eukaryota</taxon>
        <taxon>Fungi</taxon>
        <taxon>Fungi incertae sedis</taxon>
        <taxon>Mucoromycota</taxon>
        <taxon>Glomeromycotina</taxon>
        <taxon>Glomeromycetes</taxon>
        <taxon>Diversisporales</taxon>
        <taxon>Gigasporaceae</taxon>
        <taxon>Gigaspora</taxon>
    </lineage>
</organism>
<proteinExistence type="predicted"/>
<protein>
    <submittedName>
        <fullName evidence="1">Uncharacterized protein</fullName>
    </submittedName>
</protein>
<dbReference type="AlphaFoldDB" id="A0A397UC94"/>
<keyword evidence="2" id="KW-1185">Reference proteome</keyword>
<accession>A0A397UC94</accession>
<reference evidence="1 2" key="1">
    <citation type="submission" date="2018-06" db="EMBL/GenBank/DDBJ databases">
        <title>Comparative genomics reveals the genomic features of Rhizophagus irregularis, R. cerebriforme, R. diaphanum and Gigaspora rosea, and their symbiotic lifestyle signature.</title>
        <authorList>
            <person name="Morin E."/>
            <person name="San Clemente H."/>
            <person name="Chen E.C.H."/>
            <person name="De La Providencia I."/>
            <person name="Hainaut M."/>
            <person name="Kuo A."/>
            <person name="Kohler A."/>
            <person name="Murat C."/>
            <person name="Tang N."/>
            <person name="Roy S."/>
            <person name="Loubradou J."/>
            <person name="Henrissat B."/>
            <person name="Grigoriev I.V."/>
            <person name="Corradi N."/>
            <person name="Roux C."/>
            <person name="Martin F.M."/>
        </authorList>
    </citation>
    <scope>NUCLEOTIDE SEQUENCE [LARGE SCALE GENOMIC DNA]</scope>
    <source>
        <strain evidence="1 2">DAOM 194757</strain>
    </source>
</reference>